<keyword evidence="9" id="KW-1185">Reference proteome</keyword>
<evidence type="ECO:0000256" key="5">
    <source>
        <dbReference type="ARBA" id="ARBA00022989"/>
    </source>
</evidence>
<accession>A0ABM6IIS8</accession>
<evidence type="ECO:0000256" key="3">
    <source>
        <dbReference type="ARBA" id="ARBA00022475"/>
    </source>
</evidence>
<dbReference type="InterPro" id="IPR050833">
    <property type="entry name" value="Poly_Biosynth_Transport"/>
</dbReference>
<gene>
    <name evidence="8" type="ORF">BMG03_14220</name>
</gene>
<feature type="transmembrane region" description="Helical" evidence="7">
    <location>
        <begin position="409"/>
        <end position="426"/>
    </location>
</feature>
<feature type="transmembrane region" description="Helical" evidence="7">
    <location>
        <begin position="287"/>
        <end position="307"/>
    </location>
</feature>
<feature type="transmembrane region" description="Helical" evidence="7">
    <location>
        <begin position="203"/>
        <end position="220"/>
    </location>
</feature>
<comment type="subcellular location">
    <subcellularLocation>
        <location evidence="1">Cell membrane</location>
        <topology evidence="1">Multi-pass membrane protein</topology>
    </subcellularLocation>
</comment>
<evidence type="ECO:0000313" key="8">
    <source>
        <dbReference type="EMBL" id="AQS48817.1"/>
    </source>
</evidence>
<keyword evidence="6 7" id="KW-0472">Membrane</keyword>
<organism evidence="8 9">
    <name type="scientific">Thioclava nitratireducens</name>
    <dbReference type="NCBI Taxonomy" id="1915078"/>
    <lineage>
        <taxon>Bacteria</taxon>
        <taxon>Pseudomonadati</taxon>
        <taxon>Pseudomonadota</taxon>
        <taxon>Alphaproteobacteria</taxon>
        <taxon>Rhodobacterales</taxon>
        <taxon>Paracoccaceae</taxon>
        <taxon>Thioclava</taxon>
    </lineage>
</organism>
<evidence type="ECO:0000256" key="1">
    <source>
        <dbReference type="ARBA" id="ARBA00004651"/>
    </source>
</evidence>
<dbReference type="EMBL" id="CP019437">
    <property type="protein sequence ID" value="AQS48817.1"/>
    <property type="molecule type" value="Genomic_DNA"/>
</dbReference>
<dbReference type="PANTHER" id="PTHR30250:SF10">
    <property type="entry name" value="LIPOPOLYSACCHARIDE BIOSYNTHESIS PROTEIN WZXC"/>
    <property type="match status" value="1"/>
</dbReference>
<evidence type="ECO:0008006" key="10">
    <source>
        <dbReference type="Google" id="ProtNLM"/>
    </source>
</evidence>
<evidence type="ECO:0000256" key="7">
    <source>
        <dbReference type="SAM" id="Phobius"/>
    </source>
</evidence>
<keyword evidence="4 7" id="KW-0812">Transmembrane</keyword>
<feature type="transmembrane region" description="Helical" evidence="7">
    <location>
        <begin position="139"/>
        <end position="158"/>
    </location>
</feature>
<feature type="transmembrane region" description="Helical" evidence="7">
    <location>
        <begin position="164"/>
        <end position="182"/>
    </location>
</feature>
<feature type="transmembrane region" description="Helical" evidence="7">
    <location>
        <begin position="235"/>
        <end position="254"/>
    </location>
</feature>
<feature type="transmembrane region" description="Helical" evidence="7">
    <location>
        <begin position="37"/>
        <end position="56"/>
    </location>
</feature>
<reference evidence="8 9" key="1">
    <citation type="submission" date="2017-01" db="EMBL/GenBank/DDBJ databases">
        <title>The complete genome sequence of a sulfur-oxidizing marine bacterium Thioclava sp. 25B10_4T.</title>
        <authorList>
            <person name="Liu Y."/>
            <person name="Lai Q."/>
            <person name="Shao Z."/>
        </authorList>
    </citation>
    <scope>NUCLEOTIDE SEQUENCE [LARGE SCALE GENOMIC DNA]</scope>
    <source>
        <strain evidence="8 9">25B10_4</strain>
    </source>
</reference>
<feature type="transmembrane region" description="Helical" evidence="7">
    <location>
        <begin position="375"/>
        <end position="397"/>
    </location>
</feature>
<dbReference type="RefSeq" id="WP_075775638.1">
    <property type="nucleotide sequence ID" value="NZ_CP019437.1"/>
</dbReference>
<name>A0ABM6IIS8_9RHOB</name>
<keyword evidence="3" id="KW-1003">Cell membrane</keyword>
<keyword evidence="5 7" id="KW-1133">Transmembrane helix</keyword>
<proteinExistence type="inferred from homology"/>
<dbReference type="Pfam" id="PF13440">
    <property type="entry name" value="Polysacc_synt_3"/>
    <property type="match status" value="1"/>
</dbReference>
<dbReference type="Proteomes" id="UP000185622">
    <property type="component" value="Chromosome"/>
</dbReference>
<comment type="similarity">
    <text evidence="2">Belongs to the polysaccharide synthase family.</text>
</comment>
<sequence length="463" mass="49146">MLRTAILILSGNAATSALMLARNLVIARLIPVADYGVAATFAMVMAVIEMGSTLGLQQQIVQSKRGDDPAFQAALQGFQLLRGLIAAAALFVLAGPIADFLAIPEAASAYRWLALVPLLTAAQHFDIHRAQRRGHYRPMLLTGALPALAALIAIWPLSRLVDDWQVALWAVLLHAALGVLVSHLMAERRYRLRLDRAEMRANLRFGAPLLANAALMYLVFQGDKIIVGRLAGMEALAVFAMGMTLTLTPTLIGAKSVQNLFLPKLSVAHGRADASAHRQLAGATFEGMFLTGSTLLLGTVLIGPFVVTALLGTKYASLLPLLIPFALMNALRAIKNGPSTVALSAGQTDNGFWGNLPRIAVLPLSYWALAQTGSVVPVIWLGVTGEAIGLGVALWRLSRVMALPQVGRAALTTALVLVAIPLITLAAPGTLLIWPIALLLIAAQLVALPHLRAYFGRPQIGTA</sequence>
<evidence type="ECO:0000256" key="6">
    <source>
        <dbReference type="ARBA" id="ARBA00023136"/>
    </source>
</evidence>
<feature type="transmembrane region" description="Helical" evidence="7">
    <location>
        <begin position="84"/>
        <end position="103"/>
    </location>
</feature>
<protein>
    <recommendedName>
        <fullName evidence="10">Polysaccharide biosynthesis protein</fullName>
    </recommendedName>
</protein>
<evidence type="ECO:0000313" key="9">
    <source>
        <dbReference type="Proteomes" id="UP000185622"/>
    </source>
</evidence>
<feature type="transmembrane region" description="Helical" evidence="7">
    <location>
        <begin position="432"/>
        <end position="451"/>
    </location>
</feature>
<dbReference type="PANTHER" id="PTHR30250">
    <property type="entry name" value="PST FAMILY PREDICTED COLANIC ACID TRANSPORTER"/>
    <property type="match status" value="1"/>
</dbReference>
<evidence type="ECO:0000256" key="4">
    <source>
        <dbReference type="ARBA" id="ARBA00022692"/>
    </source>
</evidence>
<evidence type="ECO:0000256" key="2">
    <source>
        <dbReference type="ARBA" id="ARBA00007430"/>
    </source>
</evidence>